<dbReference type="InterPro" id="IPR006595">
    <property type="entry name" value="CTLH_C"/>
</dbReference>
<dbReference type="SMART" id="SM00668">
    <property type="entry name" value="CTLH"/>
    <property type="match status" value="1"/>
</dbReference>
<dbReference type="Proteomes" id="UP000008066">
    <property type="component" value="Unassembled WGS sequence"/>
</dbReference>
<organism evidence="8">
    <name type="scientific">Chaetomium thermophilum (strain DSM 1495 / CBS 144.50 / IMI 039719)</name>
    <name type="common">Thermochaetoides thermophila</name>
    <dbReference type="NCBI Taxonomy" id="759272"/>
    <lineage>
        <taxon>Eukaryota</taxon>
        <taxon>Fungi</taxon>
        <taxon>Dikarya</taxon>
        <taxon>Ascomycota</taxon>
        <taxon>Pezizomycotina</taxon>
        <taxon>Sordariomycetes</taxon>
        <taxon>Sordariomycetidae</taxon>
        <taxon>Sordariales</taxon>
        <taxon>Chaetomiaceae</taxon>
        <taxon>Thermochaetoides</taxon>
    </lineage>
</organism>
<dbReference type="SMART" id="SM00320">
    <property type="entry name" value="WD40"/>
    <property type="match status" value="7"/>
</dbReference>
<dbReference type="PROSITE" id="PS50294">
    <property type="entry name" value="WD_REPEATS_REGION"/>
    <property type="match status" value="2"/>
</dbReference>
<dbReference type="EMBL" id="GL988046">
    <property type="protein sequence ID" value="EGS18167.1"/>
    <property type="molecule type" value="Genomic_DNA"/>
</dbReference>
<dbReference type="InterPro" id="IPR015943">
    <property type="entry name" value="WD40/YVTN_repeat-like_dom_sf"/>
</dbReference>
<evidence type="ECO:0000256" key="2">
    <source>
        <dbReference type="ARBA" id="ARBA00022574"/>
    </source>
</evidence>
<dbReference type="Pfam" id="PF21889">
    <property type="entry name" value="TPR1-like_2nd"/>
    <property type="match status" value="1"/>
</dbReference>
<protein>
    <recommendedName>
        <fullName evidence="6">CTLH domain-containing protein</fullName>
    </recommendedName>
</protein>
<dbReference type="PANTHER" id="PTHR22838:SF0">
    <property type="entry name" value="WD REPEAT-CONTAINING PROTEIN 26"/>
    <property type="match status" value="1"/>
</dbReference>
<evidence type="ECO:0000256" key="5">
    <source>
        <dbReference type="SAM" id="MobiDB-lite"/>
    </source>
</evidence>
<dbReference type="GO" id="GO:0034657">
    <property type="term" value="C:GID complex"/>
    <property type="evidence" value="ECO:0007669"/>
    <property type="project" value="TreeGrafter"/>
</dbReference>
<dbReference type="InterPro" id="IPR051350">
    <property type="entry name" value="WD_repeat-ST_regulator"/>
</dbReference>
<dbReference type="SUPFAM" id="SSF50978">
    <property type="entry name" value="WD40 repeat-like"/>
    <property type="match status" value="1"/>
</dbReference>
<evidence type="ECO:0000256" key="1">
    <source>
        <dbReference type="ARBA" id="ARBA00002343"/>
    </source>
</evidence>
<evidence type="ECO:0000256" key="3">
    <source>
        <dbReference type="ARBA" id="ARBA00022737"/>
    </source>
</evidence>
<dbReference type="KEGG" id="cthr:CTHT_0061820"/>
<evidence type="ECO:0000256" key="4">
    <source>
        <dbReference type="PROSITE-ProRule" id="PRU00221"/>
    </source>
</evidence>
<dbReference type="OrthoDB" id="972532at2759"/>
<dbReference type="Pfam" id="PF00400">
    <property type="entry name" value="WD40"/>
    <property type="match status" value="4"/>
</dbReference>
<feature type="repeat" description="WD" evidence="4">
    <location>
        <begin position="528"/>
        <end position="562"/>
    </location>
</feature>
<dbReference type="InterPro" id="IPR054080">
    <property type="entry name" value="TPR1-like_2nd"/>
</dbReference>
<dbReference type="InterPro" id="IPR006594">
    <property type="entry name" value="LisH"/>
</dbReference>
<name>G0SFF1_CHATD</name>
<feature type="compositionally biased region" description="Polar residues" evidence="5">
    <location>
        <begin position="230"/>
        <end position="245"/>
    </location>
</feature>
<dbReference type="HOGENOM" id="CLU_000288_57_25_1"/>
<dbReference type="OMA" id="GHISGCV"/>
<dbReference type="STRING" id="759272.G0SFF1"/>
<keyword evidence="3" id="KW-0677">Repeat</keyword>
<evidence type="ECO:0000313" key="8">
    <source>
        <dbReference type="Proteomes" id="UP000008066"/>
    </source>
</evidence>
<dbReference type="CDD" id="cd00200">
    <property type="entry name" value="WD40"/>
    <property type="match status" value="1"/>
</dbReference>
<dbReference type="PROSITE" id="PS50082">
    <property type="entry name" value="WD_REPEATS_2"/>
    <property type="match status" value="3"/>
</dbReference>
<evidence type="ECO:0000313" key="7">
    <source>
        <dbReference type="EMBL" id="EGS18167.1"/>
    </source>
</evidence>
<dbReference type="Pfam" id="PF23627">
    <property type="entry name" value="LisH_WDR26"/>
    <property type="match status" value="1"/>
</dbReference>
<dbReference type="AlphaFoldDB" id="G0SFF1"/>
<feature type="repeat" description="WD" evidence="4">
    <location>
        <begin position="733"/>
        <end position="775"/>
    </location>
</feature>
<keyword evidence="2 4" id="KW-0853">WD repeat</keyword>
<dbReference type="eggNOG" id="KOG0293">
    <property type="taxonomic scope" value="Eukaryota"/>
</dbReference>
<dbReference type="GeneID" id="18260220"/>
<evidence type="ECO:0000259" key="6">
    <source>
        <dbReference type="PROSITE" id="PS50897"/>
    </source>
</evidence>
<gene>
    <name evidence="7" type="ORF">CTHT_0061820</name>
</gene>
<dbReference type="InterPro" id="IPR001680">
    <property type="entry name" value="WD40_rpt"/>
</dbReference>
<feature type="region of interest" description="Disordered" evidence="5">
    <location>
        <begin position="41"/>
        <end position="63"/>
    </location>
</feature>
<reference evidence="7 8" key="1">
    <citation type="journal article" date="2011" name="Cell">
        <title>Insight into structure and assembly of the nuclear pore complex by utilizing the genome of a eukaryotic thermophile.</title>
        <authorList>
            <person name="Amlacher S."/>
            <person name="Sarges P."/>
            <person name="Flemming D."/>
            <person name="van Noort V."/>
            <person name="Kunze R."/>
            <person name="Devos D.P."/>
            <person name="Arumugam M."/>
            <person name="Bork P."/>
            <person name="Hurt E."/>
        </authorList>
    </citation>
    <scope>NUCLEOTIDE SEQUENCE [LARGE SCALE GENOMIC DNA]</scope>
    <source>
        <strain evidence="8">DSM 1495 / CBS 144.50 / IMI 039719</strain>
    </source>
</reference>
<feature type="repeat" description="WD" evidence="4">
    <location>
        <begin position="478"/>
        <end position="519"/>
    </location>
</feature>
<dbReference type="PROSITE" id="PS50897">
    <property type="entry name" value="CTLH"/>
    <property type="match status" value="1"/>
</dbReference>
<feature type="region of interest" description="Disordered" evidence="5">
    <location>
        <begin position="92"/>
        <end position="245"/>
    </location>
</feature>
<dbReference type="PANTHER" id="PTHR22838">
    <property type="entry name" value="WD REPEAT PROTEIN 26-RELATED"/>
    <property type="match status" value="1"/>
</dbReference>
<keyword evidence="8" id="KW-1185">Reference proteome</keyword>
<proteinExistence type="predicted"/>
<dbReference type="InterPro" id="IPR019775">
    <property type="entry name" value="WD40_repeat_CS"/>
</dbReference>
<dbReference type="InterPro" id="IPR036322">
    <property type="entry name" value="WD40_repeat_dom_sf"/>
</dbReference>
<dbReference type="RefSeq" id="XP_006696498.1">
    <property type="nucleotide sequence ID" value="XM_006696435.1"/>
</dbReference>
<dbReference type="PROSITE" id="PS50896">
    <property type="entry name" value="LISH"/>
    <property type="match status" value="1"/>
</dbReference>
<feature type="compositionally biased region" description="Polar residues" evidence="5">
    <location>
        <begin position="140"/>
        <end position="150"/>
    </location>
</feature>
<feature type="compositionally biased region" description="Basic and acidic residues" evidence="5">
    <location>
        <begin position="187"/>
        <end position="196"/>
    </location>
</feature>
<feature type="domain" description="CTLH" evidence="6">
    <location>
        <begin position="290"/>
        <end position="354"/>
    </location>
</feature>
<dbReference type="PROSITE" id="PS00678">
    <property type="entry name" value="WD_REPEATS_1"/>
    <property type="match status" value="1"/>
</dbReference>
<dbReference type="GO" id="GO:0043161">
    <property type="term" value="P:proteasome-mediated ubiquitin-dependent protein catabolic process"/>
    <property type="evidence" value="ECO:0007669"/>
    <property type="project" value="TreeGrafter"/>
</dbReference>
<comment type="function">
    <text evidence="1">Involved in the proteasome-dependent degradation of fructose-1,6-bisphosphatase.</text>
</comment>
<sequence length="797" mass="87645">MLAVVAATACQQMHSNAPQGPAGARLSLQQFTDQANIRPLTSNSSIEQREAAPGMVDSEAPQDLRLRERQTIPRTKNALAVADQISQIFSDQPAIPQLPDPPSSDTSRPVPSSSQQPVISGVGPSSSNVRTAPQDIERLSSPSHRLSPAQTLGRRQRSTFEEPEDGGGNALASEADASRPATKRQRRDSMLTDHNNHASSSHASRPVTNGTHAVGNGFRDTADSFGHSGTAATMQNTTLNGSSNSAAGRLPDYFGHSREEVTRILIQALDDLGYTEAAEKVAHESGFSVESGDVAAFRHAVLSGDWQRAEQLLCGSGSNGSGIVLAPGADRTAMKFELRQQKFLEHLERGEKQKALAVLRLELTPICHNRPQIIQALSRYLMTSGPEDLRNKANWDGANGRSRHILLSKLRESISPSSMLPEHRLAVLLDCVKQSQIDNCLYHTSNEQPSLYVDHFCDRSRFPTEVLVELSKPASEATSRQAEEVWQIRFSPDGKRLASCGTEKAINIWDVERFTLVTQLEGHAKAGIGDVAWSPDGKYLVSCGFDRSWKLWDTNTGECLKVADTFEEPVSSCVWTDDGQTFVTGSLDKAKPLCTWDIQGNCLHTWTKSHRTCDIALSPDQHWLVAMTEQKQLHVYNFATRSHVYELSLTNRPTSISISADSRHMLVNKTDHEAVLIDIETRETVQKYTGQKGGQYTIRSDFGGANENFVICGSDDGHVFVWHKITGTLVHEAEAHQPRCNAVAWHPTDPCMFATCGDDNRVKIWSYKDRAKMLPGTSRQSNGVSDIRSLLGPEMWA</sequence>
<feature type="compositionally biased region" description="Low complexity" evidence="5">
    <location>
        <begin position="103"/>
        <end position="118"/>
    </location>
</feature>
<dbReference type="Gene3D" id="2.130.10.10">
    <property type="entry name" value="YVTN repeat-like/Quinoprotein amine dehydrogenase"/>
    <property type="match status" value="1"/>
</dbReference>
<accession>G0SFF1</accession>